<organism evidence="8 9">
    <name type="scientific">Pseudolysinimonas kribbensis</name>
    <dbReference type="NCBI Taxonomy" id="433641"/>
    <lineage>
        <taxon>Bacteria</taxon>
        <taxon>Bacillati</taxon>
        <taxon>Actinomycetota</taxon>
        <taxon>Actinomycetes</taxon>
        <taxon>Micrococcales</taxon>
        <taxon>Microbacteriaceae</taxon>
        <taxon>Pseudolysinimonas</taxon>
    </lineage>
</organism>
<dbReference type="RefSeq" id="WP_284253786.1">
    <property type="nucleotide sequence ID" value="NZ_BAAAQO010000002.1"/>
</dbReference>
<comment type="caution">
    <text evidence="8">The sequence shown here is derived from an EMBL/GenBank/DDBJ whole genome shotgun (WGS) entry which is preliminary data.</text>
</comment>
<evidence type="ECO:0000256" key="7">
    <source>
        <dbReference type="SAM" id="Phobius"/>
    </source>
</evidence>
<evidence type="ECO:0000256" key="2">
    <source>
        <dbReference type="ARBA" id="ARBA00022448"/>
    </source>
</evidence>
<proteinExistence type="predicted"/>
<keyword evidence="5 7" id="KW-1133">Transmembrane helix</keyword>
<evidence type="ECO:0000256" key="6">
    <source>
        <dbReference type="ARBA" id="ARBA00023136"/>
    </source>
</evidence>
<comment type="subcellular location">
    <subcellularLocation>
        <location evidence="1">Cell membrane</location>
        <topology evidence="1">Multi-pass membrane protein</topology>
    </subcellularLocation>
</comment>
<dbReference type="PANTHER" id="PTHR42770">
    <property type="entry name" value="AMINO ACID TRANSPORTER-RELATED"/>
    <property type="match status" value="1"/>
</dbReference>
<feature type="transmembrane region" description="Helical" evidence="7">
    <location>
        <begin position="285"/>
        <end position="307"/>
    </location>
</feature>
<dbReference type="EMBL" id="BSVB01000001">
    <property type="protein sequence ID" value="GMA94915.1"/>
    <property type="molecule type" value="Genomic_DNA"/>
</dbReference>
<feature type="transmembrane region" description="Helical" evidence="7">
    <location>
        <begin position="243"/>
        <end position="265"/>
    </location>
</feature>
<evidence type="ECO:0000256" key="4">
    <source>
        <dbReference type="ARBA" id="ARBA00022692"/>
    </source>
</evidence>
<name>A0ABQ6K7F8_9MICO</name>
<feature type="transmembrane region" description="Helical" evidence="7">
    <location>
        <begin position="30"/>
        <end position="48"/>
    </location>
</feature>
<evidence type="ECO:0000256" key="5">
    <source>
        <dbReference type="ARBA" id="ARBA00022989"/>
    </source>
</evidence>
<sequence length="510" mass="54007">MIPQDTATADEAVPAVSAIRLFKSLRRADIVFFIVAVVISVDAITALGQGGPQGLIWTTILAVVFMIPNAMIFAESAAAFPQEGGPYTWVKRAFGGRWAGISSILYWVTNPIWLGGSLAFITEEAWSGFVFPIADGSWGDYLFKFLFIWVAIFVAVVSLRRGKVLLNIGAALKLIVLLVLVVTAVIYVISHGVARIDAGDFMPTAAGFLAIVPIALFAVTGFEAPSAASGEMLDAQRDTPIAIARGGVITGLAYVLPILAIVLMTPTKQLENAGVLPTIKSAFDIFGPAAGPLVAILAIFFTIGLLAQGAGWMVATDRIQAVASADGTFFNGFFGKFSERLGTPVRMNILSGVISTIFFVAAMTLVKGTAGNIFQVVLTCAVSTLLLSYLIIVPALIRLKVTRPDVPRPYRVPGGTAGFIVLASIQLFFVLVGSIGAVFPGVIEHLLGFTYSFEDEWGVSQLNYELFTVGTIAVVVIIGLIGYAAAGGVRRRVAAAETTPHAQTAQNRAE</sequence>
<feature type="transmembrane region" description="Helical" evidence="7">
    <location>
        <begin position="54"/>
        <end position="77"/>
    </location>
</feature>
<dbReference type="PANTHER" id="PTHR42770:SF15">
    <property type="entry name" value="GLUTAMATE_GAMMA-AMINOBUTYRATE ANTIPORTER-RELATED"/>
    <property type="match status" value="1"/>
</dbReference>
<feature type="transmembrane region" description="Helical" evidence="7">
    <location>
        <begin position="98"/>
        <end position="121"/>
    </location>
</feature>
<keyword evidence="6 7" id="KW-0472">Membrane</keyword>
<keyword evidence="9" id="KW-1185">Reference proteome</keyword>
<feature type="transmembrane region" description="Helical" evidence="7">
    <location>
        <begin position="201"/>
        <end position="222"/>
    </location>
</feature>
<evidence type="ECO:0000313" key="8">
    <source>
        <dbReference type="EMBL" id="GMA94915.1"/>
    </source>
</evidence>
<feature type="transmembrane region" description="Helical" evidence="7">
    <location>
        <begin position="347"/>
        <end position="366"/>
    </location>
</feature>
<keyword evidence="3" id="KW-1003">Cell membrane</keyword>
<dbReference type="Proteomes" id="UP001157034">
    <property type="component" value="Unassembled WGS sequence"/>
</dbReference>
<evidence type="ECO:0000313" key="9">
    <source>
        <dbReference type="Proteomes" id="UP001157034"/>
    </source>
</evidence>
<feature type="transmembrane region" description="Helical" evidence="7">
    <location>
        <begin position="463"/>
        <end position="486"/>
    </location>
</feature>
<keyword evidence="2" id="KW-0813">Transport</keyword>
<protein>
    <submittedName>
        <fullName evidence="8">Amino acid permease</fullName>
    </submittedName>
</protein>
<reference evidence="9" key="1">
    <citation type="journal article" date="2019" name="Int. J. Syst. Evol. Microbiol.">
        <title>The Global Catalogue of Microorganisms (GCM) 10K type strain sequencing project: providing services to taxonomists for standard genome sequencing and annotation.</title>
        <authorList>
            <consortium name="The Broad Institute Genomics Platform"/>
            <consortium name="The Broad Institute Genome Sequencing Center for Infectious Disease"/>
            <person name="Wu L."/>
            <person name="Ma J."/>
        </authorList>
    </citation>
    <scope>NUCLEOTIDE SEQUENCE [LARGE SCALE GENOMIC DNA]</scope>
    <source>
        <strain evidence="9">NBRC 108894</strain>
    </source>
</reference>
<feature type="transmembrane region" description="Helical" evidence="7">
    <location>
        <begin position="372"/>
        <end position="397"/>
    </location>
</feature>
<evidence type="ECO:0000256" key="1">
    <source>
        <dbReference type="ARBA" id="ARBA00004651"/>
    </source>
</evidence>
<keyword evidence="4 7" id="KW-0812">Transmembrane</keyword>
<feature type="transmembrane region" description="Helical" evidence="7">
    <location>
        <begin position="171"/>
        <end position="189"/>
    </location>
</feature>
<dbReference type="InterPro" id="IPR002293">
    <property type="entry name" value="AA/rel_permease1"/>
</dbReference>
<dbReference type="PIRSF" id="PIRSF006060">
    <property type="entry name" value="AA_transporter"/>
    <property type="match status" value="1"/>
</dbReference>
<accession>A0ABQ6K7F8</accession>
<dbReference type="Pfam" id="PF13520">
    <property type="entry name" value="AA_permease_2"/>
    <property type="match status" value="1"/>
</dbReference>
<gene>
    <name evidence="8" type="ORF">GCM10025881_17390</name>
</gene>
<dbReference type="Gene3D" id="1.20.1740.10">
    <property type="entry name" value="Amino acid/polyamine transporter I"/>
    <property type="match status" value="1"/>
</dbReference>
<feature type="transmembrane region" description="Helical" evidence="7">
    <location>
        <begin position="141"/>
        <end position="159"/>
    </location>
</feature>
<evidence type="ECO:0000256" key="3">
    <source>
        <dbReference type="ARBA" id="ARBA00022475"/>
    </source>
</evidence>
<dbReference type="InterPro" id="IPR050367">
    <property type="entry name" value="APC_superfamily"/>
</dbReference>
<feature type="transmembrane region" description="Helical" evidence="7">
    <location>
        <begin position="418"/>
        <end position="443"/>
    </location>
</feature>